<evidence type="ECO:0008006" key="3">
    <source>
        <dbReference type="Google" id="ProtNLM"/>
    </source>
</evidence>
<dbReference type="SUPFAM" id="SSF54427">
    <property type="entry name" value="NTF2-like"/>
    <property type="match status" value="1"/>
</dbReference>
<sequence>MDIIQILREDYQRFPIDQHYDLYADEVYFKDPLNEFRGINKYKAMIQFMGTFFQNIKMDLHEIYPEQNIIYMKWTLNWTTPLPWQPRIAIPGRTELTLDEHQKIISHVDYWNCSRWDVVKQHIFPKR</sequence>
<comment type="caution">
    <text evidence="1">The sequence shown here is derived from an EMBL/GenBank/DDBJ whole genome shotgun (WGS) entry which is preliminary data.</text>
</comment>
<dbReference type="PANTHER" id="PTHR34123">
    <property type="entry name" value="OS04G0578200 PROTEIN"/>
    <property type="match status" value="1"/>
</dbReference>
<dbReference type="PANTHER" id="PTHR34123:SF1">
    <property type="entry name" value="OS04G0578200 PROTEIN"/>
    <property type="match status" value="1"/>
</dbReference>
<evidence type="ECO:0000313" key="1">
    <source>
        <dbReference type="EMBL" id="PSF39067.1"/>
    </source>
</evidence>
<dbReference type="RefSeq" id="WP_106455431.1">
    <property type="nucleotide sequence ID" value="NZ_PXOH01000002.1"/>
</dbReference>
<reference evidence="1 2" key="2">
    <citation type="submission" date="2018-03" db="EMBL/GenBank/DDBJ databases">
        <authorList>
            <person name="Keele B.F."/>
        </authorList>
    </citation>
    <scope>NUCLEOTIDE SEQUENCE [LARGE SCALE GENOMIC DNA]</scope>
    <source>
        <strain evidence="1 2">CCALA 016</strain>
    </source>
</reference>
<gene>
    <name evidence="1" type="ORF">C7H19_03170</name>
</gene>
<dbReference type="InterPro" id="IPR032710">
    <property type="entry name" value="NTF2-like_dom_sf"/>
</dbReference>
<dbReference type="Proteomes" id="UP000239001">
    <property type="component" value="Unassembled WGS sequence"/>
</dbReference>
<dbReference type="InterPro" id="IPR018790">
    <property type="entry name" value="DUF2358"/>
</dbReference>
<keyword evidence="2" id="KW-1185">Reference proteome</keyword>
<proteinExistence type="predicted"/>
<dbReference type="Gene3D" id="3.10.450.50">
    <property type="match status" value="1"/>
</dbReference>
<reference evidence="1 2" key="1">
    <citation type="submission" date="2018-03" db="EMBL/GenBank/DDBJ databases">
        <title>The ancient ancestry and fast evolution of plastids.</title>
        <authorList>
            <person name="Moore K.R."/>
            <person name="Magnabosco C."/>
            <person name="Momper L."/>
            <person name="Gold D.A."/>
            <person name="Bosak T."/>
            <person name="Fournier G.P."/>
        </authorList>
    </citation>
    <scope>NUCLEOTIDE SEQUENCE [LARGE SCALE GENOMIC DNA]</scope>
    <source>
        <strain evidence="1 2">CCALA 016</strain>
    </source>
</reference>
<dbReference type="EMBL" id="PXOH01000002">
    <property type="protein sequence ID" value="PSF39067.1"/>
    <property type="molecule type" value="Genomic_DNA"/>
</dbReference>
<dbReference type="Pfam" id="PF10184">
    <property type="entry name" value="DUF2358"/>
    <property type="match status" value="1"/>
</dbReference>
<name>A0A2T1M319_9CHRO</name>
<organism evidence="1 2">
    <name type="scientific">Aphanothece hegewaldii CCALA 016</name>
    <dbReference type="NCBI Taxonomy" id="2107694"/>
    <lineage>
        <taxon>Bacteria</taxon>
        <taxon>Bacillati</taxon>
        <taxon>Cyanobacteriota</taxon>
        <taxon>Cyanophyceae</taxon>
        <taxon>Oscillatoriophycideae</taxon>
        <taxon>Chroococcales</taxon>
        <taxon>Aphanothecaceae</taxon>
        <taxon>Aphanothece</taxon>
    </lineage>
</organism>
<accession>A0A2T1M319</accession>
<dbReference type="AlphaFoldDB" id="A0A2T1M319"/>
<evidence type="ECO:0000313" key="2">
    <source>
        <dbReference type="Proteomes" id="UP000239001"/>
    </source>
</evidence>
<protein>
    <recommendedName>
        <fullName evidence="3">DUF2358 domain-containing protein</fullName>
    </recommendedName>
</protein>
<dbReference type="OrthoDB" id="1115105at2"/>